<protein>
    <recommendedName>
        <fullName evidence="4">TadE-like protein</fullName>
    </recommendedName>
</protein>
<organism evidence="2 3">
    <name type="scientific">Asanoa hainanensis</name>
    <dbReference type="NCBI Taxonomy" id="560556"/>
    <lineage>
        <taxon>Bacteria</taxon>
        <taxon>Bacillati</taxon>
        <taxon>Actinomycetota</taxon>
        <taxon>Actinomycetes</taxon>
        <taxon>Micromonosporales</taxon>
        <taxon>Micromonosporaceae</taxon>
        <taxon>Asanoa</taxon>
    </lineage>
</organism>
<gene>
    <name evidence="2" type="ORF">SAMN05421812_12550</name>
</gene>
<sequence length="168" mass="16961">MSSISARWRALRSADDGSAALETVILAPPLLAFLALAVIGMRIEVAAGAIETAAHNAARAASISRSAAEAQANAEATANESLSNQGLSCDPVVVVNTAQFARQVGTPAAVSVDITCRVSFADIAAPGMPGARTVEASFTSPIDWYRARSLAFGITESGSAASLSAGGL</sequence>
<dbReference type="OrthoDB" id="4869119at2"/>
<keyword evidence="1" id="KW-1133">Transmembrane helix</keyword>
<keyword evidence="1" id="KW-0812">Transmembrane</keyword>
<evidence type="ECO:0008006" key="4">
    <source>
        <dbReference type="Google" id="ProtNLM"/>
    </source>
</evidence>
<proteinExistence type="predicted"/>
<dbReference type="RefSeq" id="WP_089255387.1">
    <property type="nucleotide sequence ID" value="NZ_FZPH01000025.1"/>
</dbReference>
<evidence type="ECO:0000256" key="1">
    <source>
        <dbReference type="SAM" id="Phobius"/>
    </source>
</evidence>
<keyword evidence="1" id="KW-0472">Membrane</keyword>
<accession>A0A239PF42</accession>
<dbReference type="Proteomes" id="UP000198362">
    <property type="component" value="Unassembled WGS sequence"/>
</dbReference>
<evidence type="ECO:0000313" key="2">
    <source>
        <dbReference type="EMBL" id="SNT65707.1"/>
    </source>
</evidence>
<dbReference type="AlphaFoldDB" id="A0A239PF42"/>
<keyword evidence="3" id="KW-1185">Reference proteome</keyword>
<feature type="transmembrane region" description="Helical" evidence="1">
    <location>
        <begin position="20"/>
        <end position="39"/>
    </location>
</feature>
<name>A0A239PF42_9ACTN</name>
<dbReference type="EMBL" id="FZPH01000025">
    <property type="protein sequence ID" value="SNT65707.1"/>
    <property type="molecule type" value="Genomic_DNA"/>
</dbReference>
<reference evidence="2 3" key="1">
    <citation type="submission" date="2017-06" db="EMBL/GenBank/DDBJ databases">
        <authorList>
            <person name="Kim H.J."/>
            <person name="Triplett B.A."/>
        </authorList>
    </citation>
    <scope>NUCLEOTIDE SEQUENCE [LARGE SCALE GENOMIC DNA]</scope>
    <source>
        <strain evidence="2 3">CGMCC 4.5593</strain>
    </source>
</reference>
<evidence type="ECO:0000313" key="3">
    <source>
        <dbReference type="Proteomes" id="UP000198362"/>
    </source>
</evidence>